<proteinExistence type="predicted"/>
<dbReference type="PANTHER" id="PTHR21220:SF0">
    <property type="entry name" value="DNA-DEPENDENT METALLOPROTEASE SPRTN"/>
    <property type="match status" value="1"/>
</dbReference>
<dbReference type="GO" id="GO:0004222">
    <property type="term" value="F:metalloendopeptidase activity"/>
    <property type="evidence" value="ECO:0007669"/>
    <property type="project" value="InterPro"/>
</dbReference>
<dbReference type="GO" id="GO:0031593">
    <property type="term" value="F:polyubiquitin modification-dependent protein binding"/>
    <property type="evidence" value="ECO:0007669"/>
    <property type="project" value="TreeGrafter"/>
</dbReference>
<accession>A0A8H7QLJ1</accession>
<protein>
    <recommendedName>
        <fullName evidence="4">SprT-like domain-containing protein</fullName>
    </recommendedName>
</protein>
<evidence type="ECO:0000256" key="2">
    <source>
        <dbReference type="ARBA" id="ARBA00023242"/>
    </source>
</evidence>
<evidence type="ECO:0000313" key="6">
    <source>
        <dbReference type="Proteomes" id="UP000603453"/>
    </source>
</evidence>
<dbReference type="InterPro" id="IPR006640">
    <property type="entry name" value="SprT-like_domain"/>
</dbReference>
<keyword evidence="2" id="KW-0539">Nucleus</keyword>
<evidence type="ECO:0000259" key="4">
    <source>
        <dbReference type="SMART" id="SM00731"/>
    </source>
</evidence>
<sequence length="133" mass="15560">MFETLLHEMIHALLFIQQNNTDRDGHGPEFLKEAKRISQAANLNITVYHTFFDEVDYYKTHVWKCNRIYELVTYSNNRPPQPADTWYEAHQRECGGTYTKISSPPSASKKRKVSNNTTLDNFFDPSANKKCRK</sequence>
<feature type="region of interest" description="Disordered" evidence="3">
    <location>
        <begin position="98"/>
        <end position="133"/>
    </location>
</feature>
<dbReference type="GO" id="GO:0006974">
    <property type="term" value="P:DNA damage response"/>
    <property type="evidence" value="ECO:0007669"/>
    <property type="project" value="InterPro"/>
</dbReference>
<dbReference type="InterPro" id="IPR055220">
    <property type="entry name" value="SPRTN_ZBD"/>
</dbReference>
<evidence type="ECO:0000256" key="3">
    <source>
        <dbReference type="SAM" id="MobiDB-lite"/>
    </source>
</evidence>
<evidence type="ECO:0000313" key="5">
    <source>
        <dbReference type="EMBL" id="KAG2194879.1"/>
    </source>
</evidence>
<dbReference type="OrthoDB" id="5236983at2759"/>
<dbReference type="Pfam" id="PF22934">
    <property type="entry name" value="SPRTN_ZBD"/>
    <property type="match status" value="1"/>
</dbReference>
<dbReference type="Pfam" id="PF10263">
    <property type="entry name" value="SprT-like"/>
    <property type="match status" value="1"/>
</dbReference>
<name>A0A8H7QLJ1_9FUNG</name>
<dbReference type="GO" id="GO:0005634">
    <property type="term" value="C:nucleus"/>
    <property type="evidence" value="ECO:0007669"/>
    <property type="project" value="UniProtKB-SubCell"/>
</dbReference>
<comment type="subcellular location">
    <subcellularLocation>
        <location evidence="1">Nucleus</location>
    </subcellularLocation>
</comment>
<comment type="caution">
    <text evidence="5">The sequence shown here is derived from an EMBL/GenBank/DDBJ whole genome shotgun (WGS) entry which is preliminary data.</text>
</comment>
<evidence type="ECO:0000256" key="1">
    <source>
        <dbReference type="ARBA" id="ARBA00004123"/>
    </source>
</evidence>
<organism evidence="5 6">
    <name type="scientific">Mucor saturninus</name>
    <dbReference type="NCBI Taxonomy" id="64648"/>
    <lineage>
        <taxon>Eukaryota</taxon>
        <taxon>Fungi</taxon>
        <taxon>Fungi incertae sedis</taxon>
        <taxon>Mucoromycota</taxon>
        <taxon>Mucoromycotina</taxon>
        <taxon>Mucoromycetes</taxon>
        <taxon>Mucorales</taxon>
        <taxon>Mucorineae</taxon>
        <taxon>Mucoraceae</taxon>
        <taxon>Mucor</taxon>
    </lineage>
</organism>
<dbReference type="AlphaFoldDB" id="A0A8H7QLJ1"/>
<keyword evidence="6" id="KW-1185">Reference proteome</keyword>
<feature type="domain" description="SprT-like" evidence="4">
    <location>
        <begin position="1"/>
        <end position="101"/>
    </location>
</feature>
<dbReference type="EMBL" id="JAEPRD010000185">
    <property type="protein sequence ID" value="KAG2194879.1"/>
    <property type="molecule type" value="Genomic_DNA"/>
</dbReference>
<gene>
    <name evidence="5" type="ORF">INT47_002673</name>
</gene>
<reference evidence="5" key="1">
    <citation type="submission" date="2020-12" db="EMBL/GenBank/DDBJ databases">
        <title>Metabolic potential, ecology and presence of endohyphal bacteria is reflected in genomic diversity of Mucoromycotina.</title>
        <authorList>
            <person name="Muszewska A."/>
            <person name="Okrasinska A."/>
            <person name="Steczkiewicz K."/>
            <person name="Drgas O."/>
            <person name="Orlowska M."/>
            <person name="Perlinska-Lenart U."/>
            <person name="Aleksandrzak-Piekarczyk T."/>
            <person name="Szatraj K."/>
            <person name="Zielenkiewicz U."/>
            <person name="Pilsyk S."/>
            <person name="Malc E."/>
            <person name="Mieczkowski P."/>
            <person name="Kruszewska J.S."/>
            <person name="Biernat P."/>
            <person name="Pawlowska J."/>
        </authorList>
    </citation>
    <scope>NUCLEOTIDE SEQUENCE</scope>
    <source>
        <strain evidence="5">WA0000017839</strain>
    </source>
</reference>
<dbReference type="InterPro" id="IPR044245">
    <property type="entry name" value="Spartan"/>
</dbReference>
<dbReference type="SMART" id="SM00731">
    <property type="entry name" value="SprT"/>
    <property type="match status" value="1"/>
</dbReference>
<dbReference type="PANTHER" id="PTHR21220">
    <property type="entry name" value="DNA-DEPENDENT METALLOPROTEASE SPRTN"/>
    <property type="match status" value="1"/>
</dbReference>
<dbReference type="GO" id="GO:0003697">
    <property type="term" value="F:single-stranded DNA binding"/>
    <property type="evidence" value="ECO:0007669"/>
    <property type="project" value="InterPro"/>
</dbReference>
<dbReference type="Proteomes" id="UP000603453">
    <property type="component" value="Unassembled WGS sequence"/>
</dbReference>